<reference evidence="1 2" key="1">
    <citation type="submission" date="2014-04" db="EMBL/GenBank/DDBJ databases">
        <authorList>
            <consortium name="DOE Joint Genome Institute"/>
            <person name="Kuo A."/>
            <person name="Kohler A."/>
            <person name="Nagy L.G."/>
            <person name="Floudas D."/>
            <person name="Copeland A."/>
            <person name="Barry K.W."/>
            <person name="Cichocki N."/>
            <person name="Veneault-Fourrey C."/>
            <person name="LaButti K."/>
            <person name="Lindquist E.A."/>
            <person name="Lipzen A."/>
            <person name="Lundell T."/>
            <person name="Morin E."/>
            <person name="Murat C."/>
            <person name="Sun H."/>
            <person name="Tunlid A."/>
            <person name="Henrissat B."/>
            <person name="Grigoriev I.V."/>
            <person name="Hibbett D.S."/>
            <person name="Martin F."/>
            <person name="Nordberg H.P."/>
            <person name="Cantor M.N."/>
            <person name="Hua S.X."/>
        </authorList>
    </citation>
    <scope>NUCLEOTIDE SEQUENCE [LARGE SCALE GENOMIC DNA]</scope>
    <source>
        <strain evidence="1 2">Foug A</strain>
    </source>
</reference>
<gene>
    <name evidence="1" type="ORF">SCLCIDRAFT_1215412</name>
</gene>
<dbReference type="Proteomes" id="UP000053989">
    <property type="component" value="Unassembled WGS sequence"/>
</dbReference>
<accession>A0A0C2ZKF3</accession>
<reference evidence="2" key="2">
    <citation type="submission" date="2015-01" db="EMBL/GenBank/DDBJ databases">
        <title>Evolutionary Origins and Diversification of the Mycorrhizal Mutualists.</title>
        <authorList>
            <consortium name="DOE Joint Genome Institute"/>
            <consortium name="Mycorrhizal Genomics Consortium"/>
            <person name="Kohler A."/>
            <person name="Kuo A."/>
            <person name="Nagy L.G."/>
            <person name="Floudas D."/>
            <person name="Copeland A."/>
            <person name="Barry K.W."/>
            <person name="Cichocki N."/>
            <person name="Veneault-Fourrey C."/>
            <person name="LaButti K."/>
            <person name="Lindquist E.A."/>
            <person name="Lipzen A."/>
            <person name="Lundell T."/>
            <person name="Morin E."/>
            <person name="Murat C."/>
            <person name="Riley R."/>
            <person name="Ohm R."/>
            <person name="Sun H."/>
            <person name="Tunlid A."/>
            <person name="Henrissat B."/>
            <person name="Grigoriev I.V."/>
            <person name="Hibbett D.S."/>
            <person name="Martin F."/>
        </authorList>
    </citation>
    <scope>NUCLEOTIDE SEQUENCE [LARGE SCALE GENOMIC DNA]</scope>
    <source>
        <strain evidence="2">Foug A</strain>
    </source>
</reference>
<sequence length="110" mass="11746">MHYLHHVGGVGLHKSSLEMCQKFGGHGGGGRGSCISHSSLEGSGPCANDPAPRLTVARSTITVHSSQHFGLCTRSPDFTYSSSDENSSPRMFLVSESWNQAVQTLEVCPE</sequence>
<keyword evidence="2" id="KW-1185">Reference proteome</keyword>
<evidence type="ECO:0000313" key="2">
    <source>
        <dbReference type="Proteomes" id="UP000053989"/>
    </source>
</evidence>
<dbReference type="HOGENOM" id="CLU_2172572_0_0_1"/>
<protein>
    <submittedName>
        <fullName evidence="1">Uncharacterized protein</fullName>
    </submittedName>
</protein>
<evidence type="ECO:0000313" key="1">
    <source>
        <dbReference type="EMBL" id="KIM62068.1"/>
    </source>
</evidence>
<dbReference type="EMBL" id="KN822045">
    <property type="protein sequence ID" value="KIM62068.1"/>
    <property type="molecule type" value="Genomic_DNA"/>
</dbReference>
<dbReference type="AlphaFoldDB" id="A0A0C2ZKF3"/>
<organism evidence="1 2">
    <name type="scientific">Scleroderma citrinum Foug A</name>
    <dbReference type="NCBI Taxonomy" id="1036808"/>
    <lineage>
        <taxon>Eukaryota</taxon>
        <taxon>Fungi</taxon>
        <taxon>Dikarya</taxon>
        <taxon>Basidiomycota</taxon>
        <taxon>Agaricomycotina</taxon>
        <taxon>Agaricomycetes</taxon>
        <taxon>Agaricomycetidae</taxon>
        <taxon>Boletales</taxon>
        <taxon>Sclerodermatineae</taxon>
        <taxon>Sclerodermataceae</taxon>
        <taxon>Scleroderma</taxon>
    </lineage>
</organism>
<proteinExistence type="predicted"/>
<name>A0A0C2ZKF3_9AGAM</name>
<dbReference type="InParanoid" id="A0A0C2ZKF3"/>